<dbReference type="GO" id="GO:0003723">
    <property type="term" value="F:RNA binding"/>
    <property type="evidence" value="ECO:0007669"/>
    <property type="project" value="UniProtKB-UniRule"/>
</dbReference>
<evidence type="ECO:0000256" key="2">
    <source>
        <dbReference type="SAM" id="MobiDB-lite"/>
    </source>
</evidence>
<name>D3AWB7_HETP5</name>
<dbReference type="Proteomes" id="UP000001396">
    <property type="component" value="Unassembled WGS sequence"/>
</dbReference>
<feature type="compositionally biased region" description="Basic and acidic residues" evidence="2">
    <location>
        <begin position="293"/>
        <end position="309"/>
    </location>
</feature>
<evidence type="ECO:0000313" key="5">
    <source>
        <dbReference type="Proteomes" id="UP000001396"/>
    </source>
</evidence>
<comment type="caution">
    <text evidence="4">The sequence shown here is derived from an EMBL/GenBank/DDBJ whole genome shotgun (WGS) entry which is preliminary data.</text>
</comment>
<dbReference type="Pfam" id="PF00076">
    <property type="entry name" value="RRM_1"/>
    <property type="match status" value="1"/>
</dbReference>
<gene>
    <name evidence="4" type="ORF">PPL_00391</name>
</gene>
<dbReference type="STRING" id="670386.D3AWB7"/>
<accession>D3AWB7</accession>
<dbReference type="OMA" id="HLEMQSE"/>
<organism evidence="4 5">
    <name type="scientific">Heterostelium pallidum (strain ATCC 26659 / Pp 5 / PN500)</name>
    <name type="common">Cellular slime mold</name>
    <name type="synonym">Polysphondylium pallidum</name>
    <dbReference type="NCBI Taxonomy" id="670386"/>
    <lineage>
        <taxon>Eukaryota</taxon>
        <taxon>Amoebozoa</taxon>
        <taxon>Evosea</taxon>
        <taxon>Eumycetozoa</taxon>
        <taxon>Dictyostelia</taxon>
        <taxon>Acytosteliales</taxon>
        <taxon>Acytosteliaceae</taxon>
        <taxon>Heterostelium</taxon>
    </lineage>
</organism>
<dbReference type="SMART" id="SM00360">
    <property type="entry name" value="RRM"/>
    <property type="match status" value="1"/>
</dbReference>
<dbReference type="InParanoid" id="D3AWB7"/>
<keyword evidence="1" id="KW-0694">RNA-binding</keyword>
<dbReference type="PANTHER" id="PTHR32343">
    <property type="entry name" value="SERINE/ARGININE-RICH SPLICING FACTOR"/>
    <property type="match status" value="1"/>
</dbReference>
<dbReference type="PANTHER" id="PTHR32343:SF10">
    <property type="entry name" value="RNA-BINDING REGION RNP-1 DOMAIN-CONTAINING PROTEIN"/>
    <property type="match status" value="1"/>
</dbReference>
<dbReference type="FunCoup" id="D3AWB7">
    <property type="interactions" value="77"/>
</dbReference>
<feature type="compositionally biased region" description="Low complexity" evidence="2">
    <location>
        <begin position="117"/>
        <end position="128"/>
    </location>
</feature>
<evidence type="ECO:0000259" key="3">
    <source>
        <dbReference type="PROSITE" id="PS50102"/>
    </source>
</evidence>
<dbReference type="InterPro" id="IPR012677">
    <property type="entry name" value="Nucleotide-bd_a/b_plait_sf"/>
</dbReference>
<dbReference type="RefSeq" id="XP_020438695.1">
    <property type="nucleotide sequence ID" value="XM_020571421.1"/>
</dbReference>
<dbReference type="Gene3D" id="3.30.70.330">
    <property type="match status" value="1"/>
</dbReference>
<feature type="region of interest" description="Disordered" evidence="2">
    <location>
        <begin position="274"/>
        <end position="337"/>
    </location>
</feature>
<dbReference type="InterPro" id="IPR000504">
    <property type="entry name" value="RRM_dom"/>
</dbReference>
<evidence type="ECO:0000256" key="1">
    <source>
        <dbReference type="PROSITE-ProRule" id="PRU00176"/>
    </source>
</evidence>
<evidence type="ECO:0000313" key="4">
    <source>
        <dbReference type="EMBL" id="EFA86590.1"/>
    </source>
</evidence>
<dbReference type="EMBL" id="ADBJ01000002">
    <property type="protein sequence ID" value="EFA86590.1"/>
    <property type="molecule type" value="Genomic_DNA"/>
</dbReference>
<feature type="compositionally biased region" description="Polar residues" evidence="2">
    <location>
        <begin position="312"/>
        <end position="325"/>
    </location>
</feature>
<dbReference type="GeneID" id="31355925"/>
<keyword evidence="5" id="KW-1185">Reference proteome</keyword>
<dbReference type="PROSITE" id="PS50102">
    <property type="entry name" value="RRM"/>
    <property type="match status" value="1"/>
</dbReference>
<dbReference type="SUPFAM" id="SSF54928">
    <property type="entry name" value="RNA-binding domain, RBD"/>
    <property type="match status" value="1"/>
</dbReference>
<dbReference type="InterPro" id="IPR035979">
    <property type="entry name" value="RBD_domain_sf"/>
</dbReference>
<protein>
    <submittedName>
        <fullName evidence="4">RNA-binding region RNP-1 domain-containing protein</fullName>
    </submittedName>
</protein>
<proteinExistence type="predicted"/>
<dbReference type="AlphaFoldDB" id="D3AWB7"/>
<feature type="region of interest" description="Disordered" evidence="2">
    <location>
        <begin position="117"/>
        <end position="137"/>
    </location>
</feature>
<reference evidence="4 5" key="1">
    <citation type="journal article" date="2011" name="Genome Res.">
        <title>Phylogeny-wide analysis of social amoeba genomes highlights ancient origins for complex intercellular communication.</title>
        <authorList>
            <person name="Heidel A.J."/>
            <person name="Lawal H.M."/>
            <person name="Felder M."/>
            <person name="Schilde C."/>
            <person name="Helps N.R."/>
            <person name="Tunggal B."/>
            <person name="Rivero F."/>
            <person name="John U."/>
            <person name="Schleicher M."/>
            <person name="Eichinger L."/>
            <person name="Platzer M."/>
            <person name="Noegel A.A."/>
            <person name="Schaap P."/>
            <person name="Gloeckner G."/>
        </authorList>
    </citation>
    <scope>NUCLEOTIDE SEQUENCE [LARGE SCALE GENOMIC DNA]</scope>
    <source>
        <strain evidence="5">ATCC 26659 / Pp 5 / PN500</strain>
    </source>
</reference>
<feature type="domain" description="RRM" evidence="3">
    <location>
        <begin position="6"/>
        <end position="81"/>
    </location>
</feature>
<feature type="compositionally biased region" description="Polar residues" evidence="2">
    <location>
        <begin position="274"/>
        <end position="292"/>
    </location>
</feature>
<sequence>MNKDLLSVYVSNVSLKATPKTVSDFFSFCGKITELSLREDSTGSAQEAVVVFESESAAKTALLLTNALIVDKVIQVLQYNPTQHFSPSPSQTIVNNDNNNNSIDNTNLEQNNVENNNNINNNPENTITNRDHPVPDSERTKTSVIATMLASGYNLSQEAATKARQIDEEHMISLKLKVGAESIKATANEIDNKLHITENAVALKQNISDNATVVKNVVVAQAKAVDERFQISGMFKSATDLLSQQVNSLAAKAKENETIAKGVEVMSSIGSSIKQTGDNISNTVEKQFNQISDETKSMIEEKKKEREENPSETDSLLSQQSNPSDEVQPAVEEESQI</sequence>